<protein>
    <submittedName>
        <fullName evidence="1">Uncharacterized protein</fullName>
    </submittedName>
</protein>
<organism evidence="1 2">
    <name type="scientific">Corchorus olitorius</name>
    <dbReference type="NCBI Taxonomy" id="93759"/>
    <lineage>
        <taxon>Eukaryota</taxon>
        <taxon>Viridiplantae</taxon>
        <taxon>Streptophyta</taxon>
        <taxon>Embryophyta</taxon>
        <taxon>Tracheophyta</taxon>
        <taxon>Spermatophyta</taxon>
        <taxon>Magnoliopsida</taxon>
        <taxon>eudicotyledons</taxon>
        <taxon>Gunneridae</taxon>
        <taxon>Pentapetalae</taxon>
        <taxon>rosids</taxon>
        <taxon>malvids</taxon>
        <taxon>Malvales</taxon>
        <taxon>Malvaceae</taxon>
        <taxon>Grewioideae</taxon>
        <taxon>Apeibeae</taxon>
        <taxon>Corchorus</taxon>
    </lineage>
</organism>
<dbReference type="InterPro" id="IPR055290">
    <property type="entry name" value="At3g26010-like"/>
</dbReference>
<dbReference type="OrthoDB" id="605328at2759"/>
<gene>
    <name evidence="1" type="ORF">COLO4_14088</name>
</gene>
<dbReference type="PANTHER" id="PTHR35546:SF25">
    <property type="entry name" value="F-BOX DOMAIN-CONTAINING PROTEIN"/>
    <property type="match status" value="1"/>
</dbReference>
<reference evidence="2" key="1">
    <citation type="submission" date="2013-09" db="EMBL/GenBank/DDBJ databases">
        <title>Corchorus olitorius genome sequencing.</title>
        <authorList>
            <person name="Alam M."/>
            <person name="Haque M.S."/>
            <person name="Islam M.S."/>
            <person name="Emdad E.M."/>
            <person name="Islam M.M."/>
            <person name="Ahmed B."/>
            <person name="Halim A."/>
            <person name="Hossen Q.M.M."/>
            <person name="Hossain M.Z."/>
            <person name="Ahmed R."/>
            <person name="Khan M.M."/>
            <person name="Islam R."/>
            <person name="Rashid M.M."/>
            <person name="Khan S.A."/>
            <person name="Rahman M.S."/>
            <person name="Alam M."/>
            <person name="Yahiya A.S."/>
            <person name="Khan M.S."/>
            <person name="Azam M.S."/>
            <person name="Haque T."/>
            <person name="Lashkar M.Z.H."/>
            <person name="Akhand A.I."/>
            <person name="Morshed G."/>
            <person name="Roy S."/>
            <person name="Uddin K.S."/>
            <person name="Rabeya T."/>
            <person name="Hossain A.S."/>
            <person name="Chowdhury A."/>
            <person name="Snigdha A.R."/>
            <person name="Mortoza M.S."/>
            <person name="Matin S.A."/>
            <person name="Hoque S.M.E."/>
            <person name="Islam M.K."/>
            <person name="Roy D.K."/>
            <person name="Haider R."/>
            <person name="Moosa M.M."/>
            <person name="Elias S.M."/>
            <person name="Hasan A.M."/>
            <person name="Jahan S."/>
            <person name="Shafiuddin M."/>
            <person name="Mahmood N."/>
            <person name="Shommy N.S."/>
        </authorList>
    </citation>
    <scope>NUCLEOTIDE SEQUENCE [LARGE SCALE GENOMIC DNA]</scope>
    <source>
        <strain evidence="2">cv. O-4</strain>
    </source>
</reference>
<comment type="caution">
    <text evidence="1">The sequence shown here is derived from an EMBL/GenBank/DDBJ whole genome shotgun (WGS) entry which is preliminary data.</text>
</comment>
<name>A0A1R3JTE8_9ROSI</name>
<sequence length="314" mass="36709">MEPHQYSKITLAKLMASCNGLVLICRGDRHYQWNKDGQLERQKILYNYYAINPKTDQYVEVANPSPSVCCYAALSFHPAESCFFKIVRFQQGLKRLNVFNSETGDWVNSSFQLEKDVTIKPIDKVVNKKDLARAIDIPGVIDKSDIPKLHVGLSNERIHLAMYHDTKRNNILKIWVLEEDYQWSLKCSFRCPEISDFYYSSLRSIGFHPYDEDVIFVCYYRGKGLELKCVRYHEQNHPIVDKSRSFKNYGSCLSNIGNGPIYHLLQCEVPYLPLESYRSNHLKSAKRSIRASIQYIYPWNRRLYLKSSLRNIPI</sequence>
<evidence type="ECO:0000313" key="1">
    <source>
        <dbReference type="EMBL" id="OMO98159.1"/>
    </source>
</evidence>
<dbReference type="EMBL" id="AWUE01015376">
    <property type="protein sequence ID" value="OMO98159.1"/>
    <property type="molecule type" value="Genomic_DNA"/>
</dbReference>
<accession>A0A1R3JTE8</accession>
<dbReference type="AlphaFoldDB" id="A0A1R3JTE8"/>
<dbReference type="PANTHER" id="PTHR35546">
    <property type="entry name" value="F-BOX PROTEIN INTERACTION DOMAIN PROTEIN-RELATED"/>
    <property type="match status" value="1"/>
</dbReference>
<evidence type="ECO:0000313" key="2">
    <source>
        <dbReference type="Proteomes" id="UP000187203"/>
    </source>
</evidence>
<proteinExistence type="predicted"/>
<keyword evidence="2" id="KW-1185">Reference proteome</keyword>
<dbReference type="Proteomes" id="UP000187203">
    <property type="component" value="Unassembled WGS sequence"/>
</dbReference>